<dbReference type="Proteomes" id="UP000678374">
    <property type="component" value="Unassembled WGS sequence"/>
</dbReference>
<feature type="transmembrane region" description="Helical" evidence="3">
    <location>
        <begin position="20"/>
        <end position="40"/>
    </location>
</feature>
<name>A0A940YRX3_9BURK</name>
<gene>
    <name evidence="4" type="ORF">KAK06_22690</name>
</gene>
<evidence type="ECO:0000256" key="3">
    <source>
        <dbReference type="SAM" id="Phobius"/>
    </source>
</evidence>
<dbReference type="Pfam" id="PF03743">
    <property type="entry name" value="TrbI"/>
    <property type="match status" value="1"/>
</dbReference>
<keyword evidence="3" id="KW-0812">Transmembrane</keyword>
<feature type="compositionally biased region" description="Basic and acidic residues" evidence="2">
    <location>
        <begin position="141"/>
        <end position="151"/>
    </location>
</feature>
<reference evidence="4" key="1">
    <citation type="submission" date="2021-04" db="EMBL/GenBank/DDBJ databases">
        <title>The genome sequence of Ideonella sp. 4Y11.</title>
        <authorList>
            <person name="Liu Y."/>
        </authorList>
    </citation>
    <scope>NUCLEOTIDE SEQUENCE</scope>
    <source>
        <strain evidence="4">4Y11</strain>
    </source>
</reference>
<evidence type="ECO:0000256" key="2">
    <source>
        <dbReference type="SAM" id="MobiDB-lite"/>
    </source>
</evidence>
<evidence type="ECO:0000313" key="4">
    <source>
        <dbReference type="EMBL" id="MBQ0961762.1"/>
    </source>
</evidence>
<dbReference type="InterPro" id="IPR005498">
    <property type="entry name" value="T4SS_VirB10/TraB/TrbI"/>
</dbReference>
<feature type="coiled-coil region" evidence="1">
    <location>
        <begin position="86"/>
        <end position="120"/>
    </location>
</feature>
<proteinExistence type="predicted"/>
<protein>
    <submittedName>
        <fullName evidence="4">Conjugal transfer protein TraB</fullName>
    </submittedName>
</protein>
<sequence length="483" mass="49917">MPRITIPGYSRLSPKRKQQVNMALGGFVMVGIVLFASGFVGGPPAIKSASTQDAPKPKPLGAVPGAALDTKDAWVGAAGKDLTRMRDDLKLQADEVRHQREEQERINKELMAELKAMREGRADTAMSAVREPAAAASASRSIDRTSDRPLDRPGTPAAMSGSSFPAQPRSERLPAPVQGPGAPTAYPPGTPNRIAGTGAPGAGPVLAAEQTAPVVLRVSLRSGGGRGEGAEATGTGAGAGATVPRRVDNFLPVSFTRAVLLGGLAAPTGGQAQANPVPVLLRLMDAAVLPNQFRSQVKDCLVIGEGFGDQSAERAYIRTTLLSCVLRDGRVMEIPLKGSVFGEDGMNGMMGRLVTKQGQILTNALLAGIASGLGSGLAQASQTITTSPLGSTTTTGTDAKSIVQAGVGTGVGKALDRLSQYYISLAEKTFPVIEILPGRVVDIVVTQGAQLDATLSAGSQLASRDSGNDRSKLMQAVRLDDED</sequence>
<evidence type="ECO:0000313" key="5">
    <source>
        <dbReference type="Proteomes" id="UP000678374"/>
    </source>
</evidence>
<accession>A0A940YRX3</accession>
<dbReference type="RefSeq" id="WP_210804449.1">
    <property type="nucleotide sequence ID" value="NZ_JAGQDE010000038.1"/>
</dbReference>
<evidence type="ECO:0000256" key="1">
    <source>
        <dbReference type="SAM" id="Coils"/>
    </source>
</evidence>
<dbReference type="EMBL" id="JAGQDE010000038">
    <property type="protein sequence ID" value="MBQ0961762.1"/>
    <property type="molecule type" value="Genomic_DNA"/>
</dbReference>
<feature type="region of interest" description="Disordered" evidence="2">
    <location>
        <begin position="124"/>
        <end position="187"/>
    </location>
</feature>
<comment type="caution">
    <text evidence="4">The sequence shown here is derived from an EMBL/GenBank/DDBJ whole genome shotgun (WGS) entry which is preliminary data.</text>
</comment>
<keyword evidence="1" id="KW-0175">Coiled coil</keyword>
<dbReference type="AlphaFoldDB" id="A0A940YRX3"/>
<feature type="compositionally biased region" description="Low complexity" evidence="2">
    <location>
        <begin position="125"/>
        <end position="140"/>
    </location>
</feature>
<keyword evidence="3" id="KW-0472">Membrane</keyword>
<keyword evidence="5" id="KW-1185">Reference proteome</keyword>
<organism evidence="4 5">
    <name type="scientific">Ideonella aquatica</name>
    <dbReference type="NCBI Taxonomy" id="2824119"/>
    <lineage>
        <taxon>Bacteria</taxon>
        <taxon>Pseudomonadati</taxon>
        <taxon>Pseudomonadota</taxon>
        <taxon>Betaproteobacteria</taxon>
        <taxon>Burkholderiales</taxon>
        <taxon>Sphaerotilaceae</taxon>
        <taxon>Ideonella</taxon>
    </lineage>
</organism>
<keyword evidence="3" id="KW-1133">Transmembrane helix</keyword>
<dbReference type="CDD" id="cd16430">
    <property type="entry name" value="TraB"/>
    <property type="match status" value="1"/>
</dbReference>